<feature type="active site" evidence="5">
    <location>
        <position position="277"/>
    </location>
</feature>
<dbReference type="eggNOG" id="COG2201">
    <property type="taxonomic scope" value="Bacteria"/>
</dbReference>
<dbReference type="InterPro" id="IPR035909">
    <property type="entry name" value="CheB_C"/>
</dbReference>
<reference evidence="9 12" key="2">
    <citation type="submission" date="2018-07" db="EMBL/GenBank/DDBJ databases">
        <title>Mechanisms of high-level aminoglycoside resistance among Gram-negative pathogens in Brazil.</title>
        <authorList>
            <person name="Ballaben A.S."/>
            <person name="Darini A.L.C."/>
            <person name="Doi Y."/>
        </authorList>
    </citation>
    <scope>NUCLEOTIDE SEQUENCE [LARGE SCALE GENOMIC DNA]</scope>
    <source>
        <strain evidence="9 12">B2-305</strain>
    </source>
</reference>
<keyword evidence="2 5" id="KW-0378">Hydrolase</keyword>
<dbReference type="SUPFAM" id="SSF52172">
    <property type="entry name" value="CheY-like"/>
    <property type="match status" value="1"/>
</dbReference>
<feature type="active site" evidence="5">
    <location>
        <position position="184"/>
    </location>
</feature>
<feature type="active site" evidence="5">
    <location>
        <position position="157"/>
    </location>
</feature>
<dbReference type="Gene3D" id="3.40.50.180">
    <property type="entry name" value="Methylesterase CheB, C-terminal domain"/>
    <property type="match status" value="1"/>
</dbReference>
<dbReference type="PANTHER" id="PTHR42872:SF6">
    <property type="entry name" value="PROTEIN-GLUTAMATE METHYLESTERASE_PROTEIN-GLUTAMINE GLUTAMINASE"/>
    <property type="match status" value="1"/>
</dbReference>
<name>A0A080VEH0_PSEAI</name>
<dbReference type="InterPro" id="IPR011006">
    <property type="entry name" value="CheY-like_superfamily"/>
</dbReference>
<comment type="catalytic activity">
    <reaction evidence="4">
        <text>[protein]-L-glutamate 5-O-methyl ester + H2O = L-glutamyl-[protein] + methanol + H(+)</text>
        <dbReference type="Rhea" id="RHEA:23236"/>
        <dbReference type="Rhea" id="RHEA-COMP:10208"/>
        <dbReference type="Rhea" id="RHEA-COMP:10311"/>
        <dbReference type="ChEBI" id="CHEBI:15377"/>
        <dbReference type="ChEBI" id="CHEBI:15378"/>
        <dbReference type="ChEBI" id="CHEBI:17790"/>
        <dbReference type="ChEBI" id="CHEBI:29973"/>
        <dbReference type="ChEBI" id="CHEBI:82795"/>
        <dbReference type="EC" id="3.1.1.61"/>
    </reaction>
</comment>
<dbReference type="EMBL" id="NFFZ01000034">
    <property type="protein sequence ID" value="OTI55018.1"/>
    <property type="molecule type" value="Genomic_DNA"/>
</dbReference>
<dbReference type="PROSITE" id="PS50122">
    <property type="entry name" value="CHEB"/>
    <property type="match status" value="1"/>
</dbReference>
<reference evidence="10" key="5">
    <citation type="submission" date="2023-10" db="EMBL/GenBank/DDBJ databases">
        <title>Pathogen: clinical or host-associated sample.</title>
        <authorList>
            <person name="Hergert J."/>
            <person name="Casey R."/>
            <person name="Wagner J."/>
            <person name="Young E.L."/>
            <person name="Oakeson K.F."/>
        </authorList>
    </citation>
    <scope>NUCLEOTIDE SEQUENCE</scope>
    <source>
        <strain evidence="10">2021CK-01020</strain>
    </source>
</reference>
<dbReference type="KEGG" id="paeb:NCGM1900_0421"/>
<dbReference type="Proteomes" id="UP000194857">
    <property type="component" value="Unassembled WGS sequence"/>
</dbReference>
<dbReference type="InterPro" id="IPR008248">
    <property type="entry name" value="CheB-like"/>
</dbReference>
<dbReference type="EMBL" id="WOAD01000004">
    <property type="protein sequence ID" value="MUI34915.1"/>
    <property type="molecule type" value="Genomic_DNA"/>
</dbReference>
<dbReference type="EC" id="3.1.1.61" evidence="3"/>
<feature type="domain" description="CheB-type methylesterase" evidence="6">
    <location>
        <begin position="141"/>
        <end position="335"/>
    </location>
</feature>
<evidence type="ECO:0000313" key="8">
    <source>
        <dbReference type="EMBL" id="OTI55018.1"/>
    </source>
</evidence>
<dbReference type="AlphaFoldDB" id="A0A080VEH0"/>
<dbReference type="GO" id="GO:0005737">
    <property type="term" value="C:cytoplasm"/>
    <property type="evidence" value="ECO:0007669"/>
    <property type="project" value="InterPro"/>
</dbReference>
<dbReference type="Proteomes" id="UP000253594">
    <property type="component" value="Unassembled WGS sequence"/>
</dbReference>
<accession>A0A1S1BV88</accession>
<organism evidence="8 11">
    <name type="scientific">Pseudomonas aeruginosa</name>
    <dbReference type="NCBI Taxonomy" id="287"/>
    <lineage>
        <taxon>Bacteria</taxon>
        <taxon>Pseudomonadati</taxon>
        <taxon>Pseudomonadota</taxon>
        <taxon>Gammaproteobacteria</taxon>
        <taxon>Pseudomonadales</taxon>
        <taxon>Pseudomonadaceae</taxon>
        <taxon>Pseudomonas</taxon>
    </lineage>
</organism>
<evidence type="ECO:0000259" key="6">
    <source>
        <dbReference type="PROSITE" id="PS50122"/>
    </source>
</evidence>
<dbReference type="Pfam" id="PF01339">
    <property type="entry name" value="CheB_methylest"/>
    <property type="match status" value="1"/>
</dbReference>
<evidence type="ECO:0000313" key="13">
    <source>
        <dbReference type="Proteomes" id="UP000433532"/>
    </source>
</evidence>
<dbReference type="GO" id="GO:0006935">
    <property type="term" value="P:chemotaxis"/>
    <property type="evidence" value="ECO:0007669"/>
    <property type="project" value="UniProtKB-UniRule"/>
</dbReference>
<evidence type="ECO:0000313" key="11">
    <source>
        <dbReference type="Proteomes" id="UP000194857"/>
    </source>
</evidence>
<evidence type="ECO:0000256" key="2">
    <source>
        <dbReference type="ARBA" id="ARBA00022801"/>
    </source>
</evidence>
<evidence type="ECO:0000256" key="4">
    <source>
        <dbReference type="ARBA" id="ARBA00048267"/>
    </source>
</evidence>
<evidence type="ECO:0000313" key="10">
    <source>
        <dbReference type="EMBL" id="WOS78585.1"/>
    </source>
</evidence>
<keyword evidence="1 5" id="KW-0145">Chemotaxis</keyword>
<gene>
    <name evidence="8" type="ORF">CAZ10_35340</name>
    <name evidence="9" type="ORF">DT376_06950</name>
    <name evidence="7" type="ORF">GNQ48_07845</name>
    <name evidence="10" type="ORF">L4V69_05450</name>
</gene>
<dbReference type="GO" id="GO:0000156">
    <property type="term" value="F:phosphorelay response regulator activity"/>
    <property type="evidence" value="ECO:0007669"/>
    <property type="project" value="InterPro"/>
</dbReference>
<reference evidence="7 13" key="3">
    <citation type="submission" date="2019-11" db="EMBL/GenBank/DDBJ databases">
        <title>Genomes of ocular Pseudomonas aeruginosa isolates.</title>
        <authorList>
            <person name="Khan M."/>
            <person name="Rice S.A."/>
            <person name="Willcox M.D.P."/>
            <person name="Stapleton F."/>
        </authorList>
    </citation>
    <scope>NUCLEOTIDE SEQUENCE [LARGE SCALE GENOMIC DNA]</scope>
    <source>
        <strain evidence="7 13">PA221</strain>
    </source>
</reference>
<evidence type="ECO:0000256" key="5">
    <source>
        <dbReference type="PROSITE-ProRule" id="PRU00050"/>
    </source>
</evidence>
<protein>
    <recommendedName>
        <fullName evidence="3">protein-glutamate methylesterase</fullName>
        <ecNumber evidence="3">3.1.1.61</ecNumber>
    </recommendedName>
</protein>
<dbReference type="SUPFAM" id="SSF52738">
    <property type="entry name" value="Methylesterase CheB, C-terminal domain"/>
    <property type="match status" value="1"/>
</dbReference>
<dbReference type="PANTHER" id="PTHR42872">
    <property type="entry name" value="PROTEIN-GLUTAMATE METHYLESTERASE/PROTEIN-GLUTAMINE GLUTAMINASE"/>
    <property type="match status" value="1"/>
</dbReference>
<reference evidence="8 11" key="1">
    <citation type="submission" date="2017-05" db="EMBL/GenBank/DDBJ databases">
        <authorList>
            <person name="Song R."/>
            <person name="Chenine A.L."/>
            <person name="Ruprecht R.M."/>
        </authorList>
    </citation>
    <scope>NUCLEOTIDE SEQUENCE [LARGE SCALE GENOMIC DNA]</scope>
    <source>
        <strain evidence="8 11">S567_C10_BS</strain>
    </source>
</reference>
<dbReference type="InterPro" id="IPR000673">
    <property type="entry name" value="Sig_transdc_resp-reg_Me-estase"/>
</dbReference>
<evidence type="ECO:0000256" key="1">
    <source>
        <dbReference type="ARBA" id="ARBA00022500"/>
    </source>
</evidence>
<evidence type="ECO:0000256" key="3">
    <source>
        <dbReference type="ARBA" id="ARBA00039140"/>
    </source>
</evidence>
<dbReference type="PIRSF" id="PIRSF000876">
    <property type="entry name" value="RR_chemtxs_CheB"/>
    <property type="match status" value="1"/>
</dbReference>
<evidence type="ECO:0000313" key="12">
    <source>
        <dbReference type="Proteomes" id="UP000253594"/>
    </source>
</evidence>
<proteinExistence type="predicted"/>
<dbReference type="RefSeq" id="WP_003084598.1">
    <property type="nucleotide sequence ID" value="NZ_AP014622.1"/>
</dbReference>
<dbReference type="EMBL" id="CP136986">
    <property type="protein sequence ID" value="WOS78585.1"/>
    <property type="molecule type" value="Genomic_DNA"/>
</dbReference>
<evidence type="ECO:0000313" key="9">
    <source>
        <dbReference type="EMBL" id="RCI75571.1"/>
    </source>
</evidence>
<evidence type="ECO:0000313" key="7">
    <source>
        <dbReference type="EMBL" id="MUI34915.1"/>
    </source>
</evidence>
<reference evidence="10" key="4">
    <citation type="submission" date="2023-06" db="EMBL/GenBank/DDBJ databases">
        <authorList>
            <consortium name="Clinical and Environmental Microbiology Branch: Whole genome sequencing antimicrobial resistance pathogens in the healthcare setting"/>
        </authorList>
    </citation>
    <scope>NUCLEOTIDE SEQUENCE</scope>
    <source>
        <strain evidence="10">2021CK-01020</strain>
    </source>
</reference>
<accession>A0A080VEH0</accession>
<dbReference type="Proteomes" id="UP000433532">
    <property type="component" value="Unassembled WGS sequence"/>
</dbReference>
<dbReference type="Proteomes" id="UP001297540">
    <property type="component" value="Chromosome"/>
</dbReference>
<sequence length="343" mass="37219">MSERATPRVAVIADTSLQRHVLQQALLGHGYEVVLNADPARVDDAALECAPDLWLVDLTQQDDSPLLDSLLEQDRAPVLFGEGHAPERHTEHYPRWERRLIGKLKRLIGDPSDGVGDSLGALLDEERPPRLEIPGDLAAMPLQAGEAAREVWLLAASLGGPAAVKAFLDALPGGLPIGFLYAQHIDASFEQNLPQAVGRHSQWHVKNVRDGEALRCGEVMVVPVLHELGFHHDGRLKCSQRPWPEPYTPSIDQMMLNLAQQFGPDCGVIVFSGMGSDGSAAAAYVRRQGGEVWTQRADSCVCSSMPDSLREAGYSSFNASPRELAEALVKHLAARCAPTGVET</sequence>
<dbReference type="EMBL" id="QORE01000151">
    <property type="protein sequence ID" value="RCI75571.1"/>
    <property type="molecule type" value="Genomic_DNA"/>
</dbReference>
<dbReference type="GO" id="GO:0008984">
    <property type="term" value="F:protein-glutamate methylesterase activity"/>
    <property type="evidence" value="ECO:0007669"/>
    <property type="project" value="UniProtKB-EC"/>
</dbReference>